<dbReference type="Pfam" id="PF01933">
    <property type="entry name" value="CofD"/>
    <property type="match status" value="1"/>
</dbReference>
<dbReference type="InterPro" id="IPR038136">
    <property type="entry name" value="CofD-like_dom_sf"/>
</dbReference>
<dbReference type="InParanoid" id="A0A4Q1B7W3"/>
<dbReference type="GO" id="GO:0043743">
    <property type="term" value="F:LPPG:FO 2-phospho-L-lactate transferase activity"/>
    <property type="evidence" value="ECO:0007669"/>
    <property type="project" value="InterPro"/>
</dbReference>
<dbReference type="EMBL" id="SDIL01000193">
    <property type="protein sequence ID" value="RXK34778.1"/>
    <property type="molecule type" value="Genomic_DNA"/>
</dbReference>
<keyword evidence="3" id="KW-1185">Reference proteome</keyword>
<protein>
    <submittedName>
        <fullName evidence="2">Uncharacterized protein</fullName>
    </submittedName>
</protein>
<name>A0A4Q1B7W3_TREME</name>
<dbReference type="AlphaFoldDB" id="A0A4Q1B7W3"/>
<feature type="region of interest" description="Disordered" evidence="1">
    <location>
        <begin position="241"/>
        <end position="277"/>
    </location>
</feature>
<sequence length="546" mass="60498">MSNPSYLVVSGGTGANSIASAFGHSPAFVLPVSDDGGSSAEILRCFGGPSIGDIRSRLVRLIPLAENPSTEEEKERLAIHSLMAHRFPPKGEENKARDLWMEIVEGRSFLWDGIREDKKECIRAFLVHFQTLCLRRAHKRFSFRNFSLGNGFLTGARDLFSSLPSAIFLFKAIAGVDQTVAVIPVINTNQTITIAAHLKNGNTLVGQCSISHPTSSKMVITSCSSPSRTATPLRDELEIPTLDPNTEAYGDSLNPTDNRNGLSEERSPFETNIHQERKVEGERNMSLCLSTEEGVKKLVEEVVRWKFSDGKSIGQERLNGLNGLRRDSRTFDTHVPPSPIERVTISVGGGIEAPELVITEEEGLDDNVGYMKGEKENPLEAPVERVYYINLYGQEIYPEPNPDFLSAINQRDILVYSCGSLWTSIIPCLALRGLGMAIATSSSLKAKVLLLNSKNDRETPHYKASDYVKTILTTLRTYDRPTRSPSTWEAGRLLTHLVYLVGGEVEVDRDEIEEMGVKLVCVPREIHGKDNMFTVEAVEWAMSRCL</sequence>
<accession>A0A4Q1B7W3</accession>
<dbReference type="OrthoDB" id="10267139at2759"/>
<dbReference type="PANTHER" id="PTHR31240">
    <property type="entry name" value="MATERNAL EFFECT EMBRYO ARREST 18"/>
    <property type="match status" value="1"/>
</dbReference>
<evidence type="ECO:0000313" key="3">
    <source>
        <dbReference type="Proteomes" id="UP000289152"/>
    </source>
</evidence>
<evidence type="ECO:0000256" key="1">
    <source>
        <dbReference type="SAM" id="MobiDB-lite"/>
    </source>
</evidence>
<dbReference type="Proteomes" id="UP000289152">
    <property type="component" value="Unassembled WGS sequence"/>
</dbReference>
<gene>
    <name evidence="2" type="ORF">M231_07970</name>
</gene>
<proteinExistence type="predicted"/>
<dbReference type="InterPro" id="IPR002882">
    <property type="entry name" value="CofD"/>
</dbReference>
<reference evidence="2 3" key="1">
    <citation type="submission" date="2016-06" db="EMBL/GenBank/DDBJ databases">
        <title>Evolution of pathogenesis and genome organization in the Tremellales.</title>
        <authorList>
            <person name="Cuomo C."/>
            <person name="Litvintseva A."/>
            <person name="Heitman J."/>
            <person name="Chen Y."/>
            <person name="Sun S."/>
            <person name="Springer D."/>
            <person name="Dromer F."/>
            <person name="Young S."/>
            <person name="Zeng Q."/>
            <person name="Chapman S."/>
            <person name="Gujja S."/>
            <person name="Saif S."/>
            <person name="Birren B."/>
        </authorList>
    </citation>
    <scope>NUCLEOTIDE SEQUENCE [LARGE SCALE GENOMIC DNA]</scope>
    <source>
        <strain evidence="2 3">ATCC 28783</strain>
    </source>
</reference>
<organism evidence="2 3">
    <name type="scientific">Tremella mesenterica</name>
    <name type="common">Jelly fungus</name>
    <dbReference type="NCBI Taxonomy" id="5217"/>
    <lineage>
        <taxon>Eukaryota</taxon>
        <taxon>Fungi</taxon>
        <taxon>Dikarya</taxon>
        <taxon>Basidiomycota</taxon>
        <taxon>Agaricomycotina</taxon>
        <taxon>Tremellomycetes</taxon>
        <taxon>Tremellales</taxon>
        <taxon>Tremellaceae</taxon>
        <taxon>Tremella</taxon>
    </lineage>
</organism>
<dbReference type="VEuPathDB" id="FungiDB:TREMEDRAFT_34696"/>
<dbReference type="PANTHER" id="PTHR31240:SF0">
    <property type="entry name" value="MATERNAL EFFECT EMBRYO ARREST 18"/>
    <property type="match status" value="1"/>
</dbReference>
<dbReference type="Gene3D" id="3.40.50.10680">
    <property type="entry name" value="CofD-like domains"/>
    <property type="match status" value="2"/>
</dbReference>
<comment type="caution">
    <text evidence="2">The sequence shown here is derived from an EMBL/GenBank/DDBJ whole genome shotgun (WGS) entry which is preliminary data.</text>
</comment>
<dbReference type="SUPFAM" id="SSF142338">
    <property type="entry name" value="CofD-like"/>
    <property type="match status" value="1"/>
</dbReference>
<feature type="compositionally biased region" description="Basic and acidic residues" evidence="1">
    <location>
        <begin position="262"/>
        <end position="277"/>
    </location>
</feature>
<evidence type="ECO:0000313" key="2">
    <source>
        <dbReference type="EMBL" id="RXK34778.1"/>
    </source>
</evidence>